<feature type="transmembrane region" description="Helical" evidence="5">
    <location>
        <begin position="460"/>
        <end position="478"/>
    </location>
</feature>
<feature type="transmembrane region" description="Helical" evidence="5">
    <location>
        <begin position="20"/>
        <end position="42"/>
    </location>
</feature>
<feature type="transmembrane region" description="Helical" evidence="5">
    <location>
        <begin position="345"/>
        <end position="371"/>
    </location>
</feature>
<dbReference type="InterPro" id="IPR002293">
    <property type="entry name" value="AA/rel_permease1"/>
</dbReference>
<accession>L0AA84</accession>
<dbReference type="PIRSF" id="PIRSF006060">
    <property type="entry name" value="AA_transporter"/>
    <property type="match status" value="1"/>
</dbReference>
<dbReference type="HOGENOM" id="CLU_007946_16_0_2"/>
<dbReference type="GeneID" id="14211430"/>
<dbReference type="PANTHER" id="PTHR47547:SF1">
    <property type="entry name" value="ASPARTATE-PROTON SYMPORTER"/>
    <property type="match status" value="1"/>
</dbReference>
<evidence type="ECO:0000313" key="7">
    <source>
        <dbReference type="Proteomes" id="UP000010469"/>
    </source>
</evidence>
<dbReference type="Proteomes" id="UP000010469">
    <property type="component" value="Chromosome"/>
</dbReference>
<reference evidence="7" key="1">
    <citation type="submission" date="2012-03" db="EMBL/GenBank/DDBJ databases">
        <title>Complete genome of Caldisphaera lagunensis DSM 15908.</title>
        <authorList>
            <person name="Lucas S."/>
            <person name="Copeland A."/>
            <person name="Lapidus A."/>
            <person name="Glavina del Rio T."/>
            <person name="Dalin E."/>
            <person name="Tice H."/>
            <person name="Bruce D."/>
            <person name="Goodwin L."/>
            <person name="Pitluck S."/>
            <person name="Peters L."/>
            <person name="Mikhailova N."/>
            <person name="Teshima H."/>
            <person name="Kyrpides N."/>
            <person name="Mavromatis K."/>
            <person name="Ivanova N."/>
            <person name="Brettin T."/>
            <person name="Detter J.C."/>
            <person name="Han C."/>
            <person name="Larimer F."/>
            <person name="Land M."/>
            <person name="Hauser L."/>
            <person name="Markowitz V."/>
            <person name="Cheng J.-F."/>
            <person name="Hugenholtz P."/>
            <person name="Woyke T."/>
            <person name="Wu D."/>
            <person name="Spring S."/>
            <person name="Schroeder M."/>
            <person name="Brambilla E."/>
            <person name="Klenk H.-P."/>
            <person name="Eisen J.A."/>
        </authorList>
    </citation>
    <scope>NUCLEOTIDE SEQUENCE [LARGE SCALE GENOMIC DNA]</scope>
    <source>
        <strain evidence="7">DSM 15908 / JCM 11604 / IC-154</strain>
    </source>
</reference>
<organism evidence="6 7">
    <name type="scientific">Caldisphaera lagunensis (strain DSM 15908 / JCM 11604 / ANMR 0165 / IC-154)</name>
    <dbReference type="NCBI Taxonomy" id="1056495"/>
    <lineage>
        <taxon>Archaea</taxon>
        <taxon>Thermoproteota</taxon>
        <taxon>Thermoprotei</taxon>
        <taxon>Acidilobales</taxon>
        <taxon>Caldisphaeraceae</taxon>
        <taxon>Caldisphaera</taxon>
    </lineage>
</organism>
<protein>
    <submittedName>
        <fullName evidence="6">Gamma-aminobutyrate permease-like transporter</fullName>
    </submittedName>
</protein>
<dbReference type="InterPro" id="IPR052962">
    <property type="entry name" value="AA_Transporter_AGT"/>
</dbReference>
<proteinExistence type="predicted"/>
<feature type="transmembrane region" description="Helical" evidence="5">
    <location>
        <begin position="297"/>
        <end position="324"/>
    </location>
</feature>
<dbReference type="STRING" id="1056495.Calag_0170"/>
<dbReference type="GO" id="GO:0016020">
    <property type="term" value="C:membrane"/>
    <property type="evidence" value="ECO:0007669"/>
    <property type="project" value="UniProtKB-SubCell"/>
</dbReference>
<name>L0AA84_CALLD</name>
<feature type="transmembrane region" description="Helical" evidence="5">
    <location>
        <begin position="484"/>
        <end position="508"/>
    </location>
</feature>
<evidence type="ECO:0000313" key="6">
    <source>
        <dbReference type="EMBL" id="AFZ69955.1"/>
    </source>
</evidence>
<keyword evidence="2 5" id="KW-0812">Transmembrane</keyword>
<evidence type="ECO:0000256" key="4">
    <source>
        <dbReference type="ARBA" id="ARBA00023136"/>
    </source>
</evidence>
<evidence type="ECO:0000256" key="1">
    <source>
        <dbReference type="ARBA" id="ARBA00004141"/>
    </source>
</evidence>
<dbReference type="eggNOG" id="arCOG00009">
    <property type="taxonomic scope" value="Archaea"/>
</dbReference>
<keyword evidence="3 5" id="KW-1133">Transmembrane helix</keyword>
<gene>
    <name evidence="6" type="ordered locus">Calag_0170</name>
</gene>
<evidence type="ECO:0000256" key="3">
    <source>
        <dbReference type="ARBA" id="ARBA00022989"/>
    </source>
</evidence>
<feature type="transmembrane region" description="Helical" evidence="5">
    <location>
        <begin position="197"/>
        <end position="217"/>
    </location>
</feature>
<feature type="transmembrane region" description="Helical" evidence="5">
    <location>
        <begin position="124"/>
        <end position="150"/>
    </location>
</feature>
<feature type="transmembrane region" description="Helical" evidence="5">
    <location>
        <begin position="407"/>
        <end position="427"/>
    </location>
</feature>
<dbReference type="Gene3D" id="1.20.1740.10">
    <property type="entry name" value="Amino acid/polyamine transporter I"/>
    <property type="match status" value="1"/>
</dbReference>
<dbReference type="PANTHER" id="PTHR47547">
    <property type="match status" value="1"/>
</dbReference>
<evidence type="ECO:0000256" key="5">
    <source>
        <dbReference type="SAM" id="Phobius"/>
    </source>
</evidence>
<dbReference type="OrthoDB" id="43026at2157"/>
<feature type="transmembrane region" description="Helical" evidence="5">
    <location>
        <begin position="433"/>
        <end position="453"/>
    </location>
</feature>
<feature type="transmembrane region" description="Helical" evidence="5">
    <location>
        <begin position="377"/>
        <end position="395"/>
    </location>
</feature>
<feature type="transmembrane region" description="Helical" evidence="5">
    <location>
        <begin position="238"/>
        <end position="263"/>
    </location>
</feature>
<dbReference type="AlphaFoldDB" id="L0AA84"/>
<feature type="transmembrane region" description="Helical" evidence="5">
    <location>
        <begin position="48"/>
        <end position="71"/>
    </location>
</feature>
<evidence type="ECO:0000256" key="2">
    <source>
        <dbReference type="ARBA" id="ARBA00022692"/>
    </source>
</evidence>
<dbReference type="KEGG" id="clg:Calag_0170"/>
<dbReference type="Pfam" id="PF13520">
    <property type="entry name" value="AA_permease_2"/>
    <property type="match status" value="1"/>
</dbReference>
<dbReference type="InParanoid" id="L0AA84"/>
<keyword evidence="7" id="KW-1185">Reference proteome</keyword>
<dbReference type="EMBL" id="CP003378">
    <property type="protein sequence ID" value="AFZ69955.1"/>
    <property type="molecule type" value="Genomic_DNA"/>
</dbReference>
<keyword evidence="4 5" id="KW-0472">Membrane</keyword>
<dbReference type="RefSeq" id="WP_015231853.1">
    <property type="nucleotide sequence ID" value="NC_019791.1"/>
</dbReference>
<comment type="subcellular location">
    <subcellularLocation>
        <location evidence="1">Membrane</location>
        <topology evidence="1">Multi-pass membrane protein</topology>
    </subcellularLocation>
</comment>
<dbReference type="GO" id="GO:0022857">
    <property type="term" value="F:transmembrane transporter activity"/>
    <property type="evidence" value="ECO:0007669"/>
    <property type="project" value="InterPro"/>
</dbReference>
<feature type="transmembrane region" description="Helical" evidence="5">
    <location>
        <begin position="162"/>
        <end position="185"/>
    </location>
</feature>
<sequence>MGENSKGASLRKELSFLEIFIAGLVGAVGTGILFSPAGMAGYAGPSIIISWILGGIFYTFVSIPIIELELVWPEAGGPARYPLYTHGNILNLISSFMNLVWYLFIPPIEALATVEGLAYFFPNLLVPGTTIPTVLGAIVGTLLLLLFVPFNYFGVKAFGRTTLGLGLIKLIIYIVAALSIAVVFFSPGNFIKTPGGFAPFGFSGIFLAIPLAMFAYGGIRVIPDFAEEVKDKSFLGKAILLTVLGQTIIYILFSIVFIGGLNWSALGIKFGDWSSVSSLPGNPFIDISSSLHSKLSLLLVLIVAILGPFVTGYIYLGSGTRVVFAISRSGYMPDKLKEVSATYAIPYWALIIFAIVGAILTFLTAPIHAIYSLLEDAVVGGYLAFATLPVTMMAARKKNITPKNYRLPLGWVWAVLAFISSSLIAFWSGWPSVPYAIAIGLIASIVFGLIFKVKGEFRKSIWYIVYLIFILIMTYIGSDGALSIIGFIPATIIVAVVSVLVFLPWGVYS</sequence>